<reference evidence="4 5" key="1">
    <citation type="submission" date="2018-11" db="EMBL/GenBank/DDBJ databases">
        <title>Vibrio LJC006 sp. nov., isolated from seawater during the bloom of the enteromorpha.</title>
        <authorList>
            <person name="Liang J."/>
        </authorList>
    </citation>
    <scope>NUCLEOTIDE SEQUENCE [LARGE SCALE GENOMIC DNA]</scope>
    <source>
        <strain evidence="4 5">LJC006</strain>
    </source>
</reference>
<evidence type="ECO:0000256" key="2">
    <source>
        <dbReference type="ARBA" id="ARBA00034247"/>
    </source>
</evidence>
<dbReference type="InterPro" id="IPR043128">
    <property type="entry name" value="Rev_trsase/Diguanyl_cyclase"/>
</dbReference>
<dbReference type="GO" id="GO:0005886">
    <property type="term" value="C:plasma membrane"/>
    <property type="evidence" value="ECO:0007669"/>
    <property type="project" value="TreeGrafter"/>
</dbReference>
<feature type="domain" description="GGDEF" evidence="3">
    <location>
        <begin position="1"/>
        <end position="76"/>
    </location>
</feature>
<dbReference type="PANTHER" id="PTHR45138">
    <property type="entry name" value="REGULATORY COMPONENTS OF SENSORY TRANSDUCTION SYSTEM"/>
    <property type="match status" value="1"/>
</dbReference>
<evidence type="ECO:0000256" key="1">
    <source>
        <dbReference type="ARBA" id="ARBA00012528"/>
    </source>
</evidence>
<evidence type="ECO:0000313" key="5">
    <source>
        <dbReference type="Proteomes" id="UP000281112"/>
    </source>
</evidence>
<dbReference type="SUPFAM" id="SSF55073">
    <property type="entry name" value="Nucleotide cyclase"/>
    <property type="match status" value="1"/>
</dbReference>
<dbReference type="AlphaFoldDB" id="A0A3N9TKR5"/>
<dbReference type="InterPro" id="IPR050469">
    <property type="entry name" value="Diguanylate_Cyclase"/>
</dbReference>
<dbReference type="Gene3D" id="3.30.70.270">
    <property type="match status" value="1"/>
</dbReference>
<dbReference type="PROSITE" id="PS50887">
    <property type="entry name" value="GGDEF"/>
    <property type="match status" value="1"/>
</dbReference>
<dbReference type="GO" id="GO:1902201">
    <property type="term" value="P:negative regulation of bacterial-type flagellum-dependent cell motility"/>
    <property type="evidence" value="ECO:0007669"/>
    <property type="project" value="TreeGrafter"/>
</dbReference>
<dbReference type="Proteomes" id="UP000281112">
    <property type="component" value="Unassembled WGS sequence"/>
</dbReference>
<comment type="catalytic activity">
    <reaction evidence="2">
        <text>2 GTP = 3',3'-c-di-GMP + 2 diphosphate</text>
        <dbReference type="Rhea" id="RHEA:24898"/>
        <dbReference type="ChEBI" id="CHEBI:33019"/>
        <dbReference type="ChEBI" id="CHEBI:37565"/>
        <dbReference type="ChEBI" id="CHEBI:58805"/>
        <dbReference type="EC" id="2.7.7.65"/>
    </reaction>
</comment>
<dbReference type="RefSeq" id="WP_124936570.1">
    <property type="nucleotide sequence ID" value="NZ_RJVQ01000002.1"/>
</dbReference>
<accession>A0A3N9TKR5</accession>
<dbReference type="GO" id="GO:0052621">
    <property type="term" value="F:diguanylate cyclase activity"/>
    <property type="evidence" value="ECO:0007669"/>
    <property type="project" value="UniProtKB-EC"/>
</dbReference>
<dbReference type="InterPro" id="IPR000160">
    <property type="entry name" value="GGDEF_dom"/>
</dbReference>
<keyword evidence="5" id="KW-1185">Reference proteome</keyword>
<proteinExistence type="predicted"/>
<evidence type="ECO:0000313" key="4">
    <source>
        <dbReference type="EMBL" id="RQW64453.1"/>
    </source>
</evidence>
<dbReference type="Pfam" id="PF00990">
    <property type="entry name" value="GGDEF"/>
    <property type="match status" value="1"/>
</dbReference>
<protein>
    <recommendedName>
        <fullName evidence="1">diguanylate cyclase</fullName>
        <ecNumber evidence="1">2.7.7.65</ecNumber>
    </recommendedName>
</protein>
<name>A0A3N9TKR5_9VIBR</name>
<dbReference type="InterPro" id="IPR029787">
    <property type="entry name" value="Nucleotide_cyclase"/>
</dbReference>
<dbReference type="OrthoDB" id="9812260at2"/>
<dbReference type="EMBL" id="RJVQ01000002">
    <property type="protein sequence ID" value="RQW64453.1"/>
    <property type="molecule type" value="Genomic_DNA"/>
</dbReference>
<sequence length="76" mass="9012">MCRVYRYSNRTTLEKYISLLLESSRSIQIYKDQYLTVSAGIAIKQQQESTHSAMKRADKALYLAKENGRDRYEWSR</sequence>
<dbReference type="PANTHER" id="PTHR45138:SF9">
    <property type="entry name" value="DIGUANYLATE CYCLASE DGCM-RELATED"/>
    <property type="match status" value="1"/>
</dbReference>
<gene>
    <name evidence="4" type="ORF">EES38_06725</name>
</gene>
<dbReference type="EC" id="2.7.7.65" evidence="1"/>
<evidence type="ECO:0000259" key="3">
    <source>
        <dbReference type="PROSITE" id="PS50887"/>
    </source>
</evidence>
<comment type="caution">
    <text evidence="4">The sequence shown here is derived from an EMBL/GenBank/DDBJ whole genome shotgun (WGS) entry which is preliminary data.</text>
</comment>
<dbReference type="GO" id="GO:0043709">
    <property type="term" value="P:cell adhesion involved in single-species biofilm formation"/>
    <property type="evidence" value="ECO:0007669"/>
    <property type="project" value="TreeGrafter"/>
</dbReference>
<organism evidence="4 5">
    <name type="scientific">Vibrio viridaestus</name>
    <dbReference type="NCBI Taxonomy" id="2487322"/>
    <lineage>
        <taxon>Bacteria</taxon>
        <taxon>Pseudomonadati</taxon>
        <taxon>Pseudomonadota</taxon>
        <taxon>Gammaproteobacteria</taxon>
        <taxon>Vibrionales</taxon>
        <taxon>Vibrionaceae</taxon>
        <taxon>Vibrio</taxon>
    </lineage>
</organism>